<protein>
    <submittedName>
        <fullName evidence="9">Uncharacterized protein</fullName>
    </submittedName>
</protein>
<dbReference type="GO" id="GO:0046765">
    <property type="term" value="P:viral budding from nuclear membrane"/>
    <property type="evidence" value="ECO:0007669"/>
    <property type="project" value="InterPro"/>
</dbReference>
<dbReference type="GO" id="GO:0008270">
    <property type="term" value="F:zinc ion binding"/>
    <property type="evidence" value="ECO:0007669"/>
    <property type="project" value="UniProtKB-KW"/>
</dbReference>
<name>A0A0R5ZAP7_9GAMA</name>
<evidence type="ECO:0000256" key="3">
    <source>
        <dbReference type="ARBA" id="ARBA00022723"/>
    </source>
</evidence>
<keyword evidence="10" id="KW-1185">Reference proteome</keyword>
<proteinExistence type="inferred from homology"/>
<evidence type="ECO:0000256" key="1">
    <source>
        <dbReference type="ARBA" id="ARBA00022553"/>
    </source>
</evidence>
<accession>A0A0R5ZAP7</accession>
<dbReference type="Pfam" id="PF02718">
    <property type="entry name" value="Herpes_UL31"/>
    <property type="match status" value="1"/>
</dbReference>
<evidence type="ECO:0000256" key="4">
    <source>
        <dbReference type="ARBA" id="ARBA00022771"/>
    </source>
</evidence>
<keyword evidence="4" id="KW-0863">Zinc-finger</keyword>
<organism evidence="9 10">
    <name type="scientific">phocid gammaherpesvirus 3</name>
    <dbReference type="NCBI Taxonomy" id="2560643"/>
    <lineage>
        <taxon>Viruses</taxon>
        <taxon>Duplodnaviria</taxon>
        <taxon>Heunggongvirae</taxon>
        <taxon>Peploviricota</taxon>
        <taxon>Herviviricetes</taxon>
        <taxon>Herpesvirales</taxon>
        <taxon>Orthoherpesviridae</taxon>
        <taxon>Gammaherpesvirinae</taxon>
        <taxon>Percavirus</taxon>
        <taxon>Percavirus phocidgamma3</taxon>
    </lineage>
</organism>
<keyword evidence="5" id="KW-0862">Zinc</keyword>
<reference evidence="9" key="1">
    <citation type="submission" date="2014-11" db="EMBL/GenBank/DDBJ databases">
        <title>Gammaherpesviruses are widespread among seal species in Canada.</title>
        <authorList>
            <person name="Bellehumeur C."/>
            <person name="Nielsen O."/>
            <person name="Measures L."/>
            <person name="Harwood L."/>
            <person name="Boyle B."/>
            <person name="Gagnon C.A."/>
        </authorList>
    </citation>
    <scope>NUCLEOTIDE SEQUENCE [LARGE SCALE GENOMIC DNA]</scope>
    <source>
        <strain evidence="9">FMV04-1493874</strain>
    </source>
</reference>
<dbReference type="Proteomes" id="UP000296355">
    <property type="component" value="Segment"/>
</dbReference>
<keyword evidence="7" id="KW-0472">Membrane</keyword>
<keyword evidence="3" id="KW-0479">Metal-binding</keyword>
<evidence type="ECO:0000256" key="7">
    <source>
        <dbReference type="ARBA" id="ARBA00023136"/>
    </source>
</evidence>
<dbReference type="InterPro" id="IPR021152">
    <property type="entry name" value="Herpes_UL31"/>
</dbReference>
<keyword evidence="1" id="KW-0597">Phosphoprotein</keyword>
<dbReference type="EMBL" id="KP136799">
    <property type="protein sequence ID" value="AJG42996.1"/>
    <property type="molecule type" value="Genomic_DNA"/>
</dbReference>
<dbReference type="HAMAP" id="MF_04023">
    <property type="entry name" value="HSV_NEC1"/>
    <property type="match status" value="1"/>
</dbReference>
<evidence type="ECO:0000256" key="2">
    <source>
        <dbReference type="ARBA" id="ARBA00022562"/>
    </source>
</evidence>
<sequence length="306" mass="34498">MTPALEYPSPPNTPSPTRSFSISSRKTRKSHKSYRAGKKNFHPYKAYSIKSKHKGDIAISNEDFFNGISLNKEFGRDFLREMDTPLCTSKTVCLPLDISEIAPGRCIALSPFGHTANMGFYCDQCCQTLTSAKCHFKQQTPNKLFLGPNDELCSVALSFYNNAEKVVQNKAFYLSLLSNSVHAIKQSFVQPSLLYGYLVLKTMCSDVVPLFTQGENNMLTMYATFKTESLHIGETCLRLLTDNMINYKITIDCIKKTYVIKFFPQHPEEKTPSVPETSICESIASLDFTDELKQELVNGHQIISNF</sequence>
<feature type="compositionally biased region" description="Basic residues" evidence="8">
    <location>
        <begin position="25"/>
        <end position="34"/>
    </location>
</feature>
<feature type="region of interest" description="Disordered" evidence="8">
    <location>
        <begin position="1"/>
        <end position="34"/>
    </location>
</feature>
<evidence type="ECO:0000313" key="9">
    <source>
        <dbReference type="EMBL" id="AJG42996.1"/>
    </source>
</evidence>
<evidence type="ECO:0000256" key="8">
    <source>
        <dbReference type="SAM" id="MobiDB-lite"/>
    </source>
</evidence>
<evidence type="ECO:0000256" key="6">
    <source>
        <dbReference type="ARBA" id="ARBA00022870"/>
    </source>
</evidence>
<keyword evidence="6" id="KW-1043">Host membrane</keyword>
<evidence type="ECO:0000256" key="5">
    <source>
        <dbReference type="ARBA" id="ARBA00022833"/>
    </source>
</evidence>
<evidence type="ECO:0000313" key="10">
    <source>
        <dbReference type="Proteomes" id="UP000296355"/>
    </source>
</evidence>
<keyword evidence="2" id="KW-1048">Host nucleus</keyword>